<organism evidence="2">
    <name type="scientific">Leptotrichia rugosa</name>
    <dbReference type="NCBI Taxonomy" id="3239302"/>
    <lineage>
        <taxon>Bacteria</taxon>
        <taxon>Fusobacteriati</taxon>
        <taxon>Fusobacteriota</taxon>
        <taxon>Fusobacteriia</taxon>
        <taxon>Fusobacteriales</taxon>
        <taxon>Leptotrichiaceae</taxon>
        <taxon>Leptotrichia</taxon>
    </lineage>
</organism>
<keyword evidence="1" id="KW-0732">Signal</keyword>
<reference evidence="2" key="1">
    <citation type="submission" date="2024-07" db="EMBL/GenBank/DDBJ databases">
        <authorList>
            <person name="Li X.-J."/>
            <person name="Wang X."/>
        </authorList>
    </citation>
    <scope>NUCLEOTIDE SEQUENCE</scope>
    <source>
        <strain evidence="2">HSP-334</strain>
    </source>
</reference>
<gene>
    <name evidence="2" type="ORF">AB8B22_02625</name>
</gene>
<evidence type="ECO:0000313" key="2">
    <source>
        <dbReference type="EMBL" id="XDU67327.1"/>
    </source>
</evidence>
<protein>
    <submittedName>
        <fullName evidence="2">Uncharacterized protein</fullName>
    </submittedName>
</protein>
<accession>A0AB39VHV4</accession>
<feature type="chain" id="PRO_5044327749" evidence="1">
    <location>
        <begin position="24"/>
        <end position="67"/>
    </location>
</feature>
<dbReference type="KEGG" id="lrug:AB8B22_02625"/>
<dbReference type="AlphaFoldDB" id="A0AB39VHV4"/>
<dbReference type="EMBL" id="CP165644">
    <property type="protein sequence ID" value="XDU67327.1"/>
    <property type="molecule type" value="Genomic_DNA"/>
</dbReference>
<feature type="signal peptide" evidence="1">
    <location>
        <begin position="1"/>
        <end position="23"/>
    </location>
</feature>
<dbReference type="RefSeq" id="WP_369711545.1">
    <property type="nucleotide sequence ID" value="NZ_CP165644.1"/>
</dbReference>
<proteinExistence type="predicted"/>
<evidence type="ECO:0000256" key="1">
    <source>
        <dbReference type="SAM" id="SignalP"/>
    </source>
</evidence>
<sequence>MKSIVKKLSLLVISILTVTSLNAANLVVSGNKNATKIDNAKIAKPKELRGVWVASVSNIDLVKKVLV</sequence>
<name>A0AB39VHV4_9FUSO</name>